<dbReference type="InParanoid" id="B5YNF6"/>
<dbReference type="GeneID" id="7450677"/>
<dbReference type="Gene3D" id="1.10.510.10">
    <property type="entry name" value="Transferase(Phosphotransferase) domain 1"/>
    <property type="match status" value="1"/>
</dbReference>
<dbReference type="SUPFAM" id="SSF56112">
    <property type="entry name" value="Protein kinase-like (PK-like)"/>
    <property type="match status" value="1"/>
</dbReference>
<name>B5YNF6_THAPS</name>
<evidence type="ECO:0000313" key="3">
    <source>
        <dbReference type="Proteomes" id="UP000001449"/>
    </source>
</evidence>
<reference evidence="2 3" key="2">
    <citation type="journal article" date="2008" name="Nature">
        <title>The Phaeodactylum genome reveals the evolutionary history of diatom genomes.</title>
        <authorList>
            <person name="Bowler C."/>
            <person name="Allen A.E."/>
            <person name="Badger J.H."/>
            <person name="Grimwood J."/>
            <person name="Jabbari K."/>
            <person name="Kuo A."/>
            <person name="Maheswari U."/>
            <person name="Martens C."/>
            <person name="Maumus F."/>
            <person name="Otillar R.P."/>
            <person name="Rayko E."/>
            <person name="Salamov A."/>
            <person name="Vandepoele K."/>
            <person name="Beszteri B."/>
            <person name="Gruber A."/>
            <person name="Heijde M."/>
            <person name="Katinka M."/>
            <person name="Mock T."/>
            <person name="Valentin K."/>
            <person name="Verret F."/>
            <person name="Berges J.A."/>
            <person name="Brownlee C."/>
            <person name="Cadoret J.P."/>
            <person name="Chiovitti A."/>
            <person name="Choi C.J."/>
            <person name="Coesel S."/>
            <person name="De Martino A."/>
            <person name="Detter J.C."/>
            <person name="Durkin C."/>
            <person name="Falciatore A."/>
            <person name="Fournet J."/>
            <person name="Haruta M."/>
            <person name="Huysman M.J."/>
            <person name="Jenkins B.D."/>
            <person name="Jiroutova K."/>
            <person name="Jorgensen R.E."/>
            <person name="Joubert Y."/>
            <person name="Kaplan A."/>
            <person name="Kroger N."/>
            <person name="Kroth P.G."/>
            <person name="La Roche J."/>
            <person name="Lindquist E."/>
            <person name="Lommer M."/>
            <person name="Martin-Jezequel V."/>
            <person name="Lopez P.J."/>
            <person name="Lucas S."/>
            <person name="Mangogna M."/>
            <person name="McGinnis K."/>
            <person name="Medlin L.K."/>
            <person name="Montsant A."/>
            <person name="Oudot-Le Secq M.P."/>
            <person name="Napoli C."/>
            <person name="Obornik M."/>
            <person name="Parker M.S."/>
            <person name="Petit J.L."/>
            <person name="Porcel B.M."/>
            <person name="Poulsen N."/>
            <person name="Robison M."/>
            <person name="Rychlewski L."/>
            <person name="Rynearson T.A."/>
            <person name="Schmutz J."/>
            <person name="Shapiro H."/>
            <person name="Siaut M."/>
            <person name="Stanley M."/>
            <person name="Sussman M.R."/>
            <person name="Taylor A.R."/>
            <person name="Vardi A."/>
            <person name="von Dassow P."/>
            <person name="Vyverman W."/>
            <person name="Willis A."/>
            <person name="Wyrwicz L.S."/>
            <person name="Rokhsar D.S."/>
            <person name="Weissenbach J."/>
            <person name="Armbrust E.V."/>
            <person name="Green B.R."/>
            <person name="Van de Peer Y."/>
            <person name="Grigoriev I.V."/>
        </authorList>
    </citation>
    <scope>NUCLEOTIDE SEQUENCE [LARGE SCALE GENOMIC DNA]</scope>
    <source>
        <strain evidence="2 3">CCMP1335</strain>
    </source>
</reference>
<dbReference type="InterPro" id="IPR001245">
    <property type="entry name" value="Ser-Thr/Tyr_kinase_cat_dom"/>
</dbReference>
<dbReference type="HOGENOM" id="CLU_000288_7_26_1"/>
<dbReference type="PANTHER" id="PTHR44329">
    <property type="entry name" value="SERINE/THREONINE-PROTEIN KINASE TNNI3K-RELATED"/>
    <property type="match status" value="1"/>
</dbReference>
<feature type="non-terminal residue" evidence="2">
    <location>
        <position position="59"/>
    </location>
</feature>
<evidence type="ECO:0000313" key="2">
    <source>
        <dbReference type="EMBL" id="ACI64980.1"/>
    </source>
</evidence>
<accession>B5YNF6</accession>
<dbReference type="PROSITE" id="PS50011">
    <property type="entry name" value="PROTEIN_KINASE_DOM"/>
    <property type="match status" value="1"/>
</dbReference>
<dbReference type="STRING" id="35128.B5YNF6"/>
<feature type="domain" description="Protein kinase" evidence="1">
    <location>
        <begin position="1"/>
        <end position="59"/>
    </location>
</feature>
<dbReference type="KEGG" id="tps:THAPS_35281"/>
<dbReference type="GO" id="GO:0005524">
    <property type="term" value="F:ATP binding"/>
    <property type="evidence" value="ECO:0007669"/>
    <property type="project" value="InterPro"/>
</dbReference>
<organism evidence="2 3">
    <name type="scientific">Thalassiosira pseudonana</name>
    <name type="common">Marine diatom</name>
    <name type="synonym">Cyclotella nana</name>
    <dbReference type="NCBI Taxonomy" id="35128"/>
    <lineage>
        <taxon>Eukaryota</taxon>
        <taxon>Sar</taxon>
        <taxon>Stramenopiles</taxon>
        <taxon>Ochrophyta</taxon>
        <taxon>Bacillariophyta</taxon>
        <taxon>Coscinodiscophyceae</taxon>
        <taxon>Thalassiosirophycidae</taxon>
        <taxon>Thalassiosirales</taxon>
        <taxon>Thalassiosiraceae</taxon>
        <taxon>Thalassiosira</taxon>
    </lineage>
</organism>
<proteinExistence type="predicted"/>
<feature type="non-terminal residue" evidence="2">
    <location>
        <position position="1"/>
    </location>
</feature>
<dbReference type="Pfam" id="PF07714">
    <property type="entry name" value="PK_Tyr_Ser-Thr"/>
    <property type="match status" value="1"/>
</dbReference>
<dbReference type="Proteomes" id="UP000001449">
    <property type="component" value="Chromosome 7"/>
</dbReference>
<dbReference type="PaxDb" id="35128-Thaps35281"/>
<sequence length="59" mass="6846">DVYSFGVMLWEMLTTEKPYAGYNKKMHNDIVVVKGGRPQINDKWSPSLVGFLKSCWHQD</sequence>
<evidence type="ECO:0000259" key="1">
    <source>
        <dbReference type="PROSITE" id="PS50011"/>
    </source>
</evidence>
<protein>
    <recommendedName>
        <fullName evidence="1">Protein kinase domain-containing protein</fullName>
    </recommendedName>
</protein>
<dbReference type="InterPro" id="IPR011009">
    <property type="entry name" value="Kinase-like_dom_sf"/>
</dbReference>
<keyword evidence="3" id="KW-1185">Reference proteome</keyword>
<dbReference type="InterPro" id="IPR000719">
    <property type="entry name" value="Prot_kinase_dom"/>
</dbReference>
<dbReference type="InterPro" id="IPR051681">
    <property type="entry name" value="Ser/Thr_Kinases-Pseudokinases"/>
</dbReference>
<dbReference type="EMBL" id="CP001160">
    <property type="protein sequence ID" value="ACI64980.1"/>
    <property type="molecule type" value="Genomic_DNA"/>
</dbReference>
<gene>
    <name evidence="2" type="ORF">THAPS_35281</name>
</gene>
<dbReference type="RefSeq" id="XP_002296263.1">
    <property type="nucleotide sequence ID" value="XM_002296227.1"/>
</dbReference>
<dbReference type="AlphaFoldDB" id="B5YNF6"/>
<reference evidence="2 3" key="1">
    <citation type="journal article" date="2004" name="Science">
        <title>The genome of the diatom Thalassiosira pseudonana: ecology, evolution, and metabolism.</title>
        <authorList>
            <person name="Armbrust E.V."/>
            <person name="Berges J.A."/>
            <person name="Bowler C."/>
            <person name="Green B.R."/>
            <person name="Martinez D."/>
            <person name="Putnam N.H."/>
            <person name="Zhou S."/>
            <person name="Allen A.E."/>
            <person name="Apt K.E."/>
            <person name="Bechner M."/>
            <person name="Brzezinski M.A."/>
            <person name="Chaal B.K."/>
            <person name="Chiovitti A."/>
            <person name="Davis A.K."/>
            <person name="Demarest M.S."/>
            <person name="Detter J.C."/>
            <person name="Glavina T."/>
            <person name="Goodstein D."/>
            <person name="Hadi M.Z."/>
            <person name="Hellsten U."/>
            <person name="Hildebrand M."/>
            <person name="Jenkins B.D."/>
            <person name="Jurka J."/>
            <person name="Kapitonov V.V."/>
            <person name="Kroger N."/>
            <person name="Lau W.W."/>
            <person name="Lane T.W."/>
            <person name="Larimer F.W."/>
            <person name="Lippmeier J.C."/>
            <person name="Lucas S."/>
            <person name="Medina M."/>
            <person name="Montsant A."/>
            <person name="Obornik M."/>
            <person name="Parker M.S."/>
            <person name="Palenik B."/>
            <person name="Pazour G.J."/>
            <person name="Richardson P.M."/>
            <person name="Rynearson T.A."/>
            <person name="Saito M.A."/>
            <person name="Schwartz D.C."/>
            <person name="Thamatrakoln K."/>
            <person name="Valentin K."/>
            <person name="Vardi A."/>
            <person name="Wilkerson F.P."/>
            <person name="Rokhsar D.S."/>
        </authorList>
    </citation>
    <scope>NUCLEOTIDE SEQUENCE [LARGE SCALE GENOMIC DNA]</scope>
    <source>
        <strain evidence="2 3">CCMP1335</strain>
    </source>
</reference>
<dbReference type="GO" id="GO:0004672">
    <property type="term" value="F:protein kinase activity"/>
    <property type="evidence" value="ECO:0007669"/>
    <property type="project" value="InterPro"/>
</dbReference>